<evidence type="ECO:0000313" key="2">
    <source>
        <dbReference type="Proteomes" id="UP000689195"/>
    </source>
</evidence>
<dbReference type="Proteomes" id="UP000689195">
    <property type="component" value="Unassembled WGS sequence"/>
</dbReference>
<proteinExistence type="predicted"/>
<dbReference type="EMBL" id="CAJJDO010000137">
    <property type="protein sequence ID" value="CAD8204480.1"/>
    <property type="molecule type" value="Genomic_DNA"/>
</dbReference>
<name>A0A8S1XTN7_9CILI</name>
<protein>
    <submittedName>
        <fullName evidence="1">Uncharacterized protein</fullName>
    </submittedName>
</protein>
<dbReference type="OrthoDB" id="311990at2759"/>
<dbReference type="AlphaFoldDB" id="A0A8S1XTN7"/>
<gene>
    <name evidence="1" type="ORF">PPENT_87.1.T1370100</name>
</gene>
<keyword evidence="2" id="KW-1185">Reference proteome</keyword>
<comment type="caution">
    <text evidence="1">The sequence shown here is derived from an EMBL/GenBank/DDBJ whole genome shotgun (WGS) entry which is preliminary data.</text>
</comment>
<sequence length="1018" mass="119071">MAQELYKLLVLAYTSTENTIRQNAEFQLMSVVIENIQNFQSIAQIAKSQDNMQSQAASLLNSAVLKMLSSNVEIQLEHAQLVFDVITSQQTSLKCKQLLQKSMSLLIKIKKTIKPDIENKMKQLVKSDQLWEIQSGLFFFKTLIDSLELSSYNLVINQGLDWIRDFFDLIYPIFKRLDEQSGDLSEEYITTIRYYAQIVLEFCEKLFKQKAHNKESLIPLQNVMFKLTSFQITLFAIFKYSPQNNILQSCIISCTNNEQFDNRINEIKMYGLKCLQILINSLLSKSKHEQKNSVFYNQQSNLTQLLLYSIFAYTRQARISDILQKQFLPSILSSILRLLAHLGGQAELYPQFQDSKNPLITDIIYPFLITTKTEYQIMKDQPEEFVNIALDVVDKQESDLPKTAATTLLETLCDHIDGSTSFLAQMAIIIISSAILELSQSQLNKQQQQIILADIQKISNKKLFQEFTPVDRIESSLMILTIISYLVQRRQDIIQLMEQLLQQNLQFFTNTTEQIIKVRFALFFGYYCDNLFKVETQFQTMLNYIQLLITYAKPQEPVVLYQSIDALKDIFEDDELKHKTGNLVVNVFPSLINGLEFSTYEKHFEMIGNLLKKFPQIFVNNENYIISLVQILVKRIIQEEIFIKKNNDSNRYIHLNRCWNVIRLLPTINEFSPLLLIIEQAMQPIYESLLIEENRMNFDDELVLFISSVIQKLQSVSQFQRQILPYFSQIIKKQSGRLGYLYETLNMYIYYGRNYFLQEQAQHTYFKLSLQTLMQEEAFEDIDLAEGALLIQLGIQVLQNDINQTLLAQVFQQVLQLIAKENVTGIIRSRITAIFLVAFYFIPQLSYQILGNHFQNVYQKVLNTQYHPGYDIKLFIITICKLIQQQPELLNIDLILKIIKNLESQENEEKPEKDDFDDDMMDDDEEDDILEEEERQQAKQQIEQFKSDLQNIDEFTVFRNTILGFKTQNPQIIELIKQNLDNSTQQKLNNYLKYMRIDNSESARKVMTTGRRKPRQII</sequence>
<evidence type="ECO:0000313" key="1">
    <source>
        <dbReference type="EMBL" id="CAD8204480.1"/>
    </source>
</evidence>
<organism evidence="1 2">
    <name type="scientific">Paramecium pentaurelia</name>
    <dbReference type="NCBI Taxonomy" id="43138"/>
    <lineage>
        <taxon>Eukaryota</taxon>
        <taxon>Sar</taxon>
        <taxon>Alveolata</taxon>
        <taxon>Ciliophora</taxon>
        <taxon>Intramacronucleata</taxon>
        <taxon>Oligohymenophorea</taxon>
        <taxon>Peniculida</taxon>
        <taxon>Parameciidae</taxon>
        <taxon>Paramecium</taxon>
    </lineage>
</organism>
<reference evidence="1" key="1">
    <citation type="submission" date="2021-01" db="EMBL/GenBank/DDBJ databases">
        <authorList>
            <consortium name="Genoscope - CEA"/>
            <person name="William W."/>
        </authorList>
    </citation>
    <scope>NUCLEOTIDE SEQUENCE</scope>
</reference>
<accession>A0A8S1XTN7</accession>